<dbReference type="SUPFAM" id="SSF47413">
    <property type="entry name" value="lambda repressor-like DNA-binding domains"/>
    <property type="match status" value="1"/>
</dbReference>
<dbReference type="InterPro" id="IPR028082">
    <property type="entry name" value="Peripla_BP_I"/>
</dbReference>
<dbReference type="Pfam" id="PF00356">
    <property type="entry name" value="LacI"/>
    <property type="match status" value="1"/>
</dbReference>
<dbReference type="InterPro" id="IPR001387">
    <property type="entry name" value="Cro/C1-type_HTH"/>
</dbReference>
<dbReference type="Gene3D" id="1.10.260.40">
    <property type="entry name" value="lambda repressor-like DNA-binding domains"/>
    <property type="match status" value="1"/>
</dbReference>
<dbReference type="CDD" id="cd06267">
    <property type="entry name" value="PBP1_LacI_sugar_binding-like"/>
    <property type="match status" value="1"/>
</dbReference>
<accession>X0YMB9</accession>
<feature type="domain" description="HTH cro/C1-type" evidence="6">
    <location>
        <begin position="3"/>
        <end position="51"/>
    </location>
</feature>
<evidence type="ECO:0000256" key="4">
    <source>
        <dbReference type="ARBA" id="ARBA00023163"/>
    </source>
</evidence>
<feature type="domain" description="HTH lacI-type" evidence="5">
    <location>
        <begin position="7"/>
        <end position="61"/>
    </location>
</feature>
<evidence type="ECO:0000259" key="5">
    <source>
        <dbReference type="PROSITE" id="PS50932"/>
    </source>
</evidence>
<dbReference type="GO" id="GO:0000976">
    <property type="term" value="F:transcription cis-regulatory region binding"/>
    <property type="evidence" value="ECO:0007669"/>
    <property type="project" value="TreeGrafter"/>
</dbReference>
<dbReference type="InterPro" id="IPR046335">
    <property type="entry name" value="LacI/GalR-like_sensor"/>
</dbReference>
<protein>
    <submittedName>
        <fullName evidence="7">Uncharacterized protein</fullName>
    </submittedName>
</protein>
<evidence type="ECO:0000256" key="2">
    <source>
        <dbReference type="ARBA" id="ARBA00023015"/>
    </source>
</evidence>
<dbReference type="CDD" id="cd01392">
    <property type="entry name" value="HTH_LacI"/>
    <property type="match status" value="1"/>
</dbReference>
<dbReference type="InterPro" id="IPR010982">
    <property type="entry name" value="Lambda_DNA-bd_dom_sf"/>
</dbReference>
<dbReference type="Pfam" id="PF13377">
    <property type="entry name" value="Peripla_BP_3"/>
    <property type="match status" value="1"/>
</dbReference>
<organism evidence="7">
    <name type="scientific">marine sediment metagenome</name>
    <dbReference type="NCBI Taxonomy" id="412755"/>
    <lineage>
        <taxon>unclassified sequences</taxon>
        <taxon>metagenomes</taxon>
        <taxon>ecological metagenomes</taxon>
    </lineage>
</organism>
<reference evidence="7" key="1">
    <citation type="journal article" date="2014" name="Front. Microbiol.">
        <title>High frequency of phylogenetically diverse reductive dehalogenase-homologous genes in deep subseafloor sedimentary metagenomes.</title>
        <authorList>
            <person name="Kawai M."/>
            <person name="Futagami T."/>
            <person name="Toyoda A."/>
            <person name="Takaki Y."/>
            <person name="Nishi S."/>
            <person name="Hori S."/>
            <person name="Arai W."/>
            <person name="Tsubouchi T."/>
            <person name="Morono Y."/>
            <person name="Uchiyama I."/>
            <person name="Ito T."/>
            <person name="Fujiyama A."/>
            <person name="Inagaki F."/>
            <person name="Takami H."/>
        </authorList>
    </citation>
    <scope>NUCLEOTIDE SEQUENCE</scope>
    <source>
        <strain evidence="7">Expedition CK06-06</strain>
    </source>
</reference>
<gene>
    <name evidence="7" type="ORF">S01H4_06810</name>
</gene>
<dbReference type="EMBL" id="BART01002152">
    <property type="protein sequence ID" value="GAG57230.1"/>
    <property type="molecule type" value="Genomic_DNA"/>
</dbReference>
<name>X0YMB9_9ZZZZ</name>
<evidence type="ECO:0000259" key="6">
    <source>
        <dbReference type="PROSITE" id="PS50943"/>
    </source>
</evidence>
<sequence length="340" mass="38441">MIKKNKYSIYDVAKKAGVGIATVSRVLNNSRFVKKQTKELVLKIIKELDYIPDFFARNLVKKTSKTIGLLIPDIINPVFSEMAKGISDKAFDSNYTVYLCNTDSTVKKEIEFVKNLLEKHVEGIIFISTEMSKYEGDFEHYLYLHKKNIPIVFINGMLKNIDIPFVRINEVKAGYTAANYMLKKGLRKIAFLGGSTNFIPTREKIEGYTKAFREFGLNINKKYIILDNFDIESGYRDAIKLLEMDDKPEGIITASDVLAIEVVKASNLKGIKIPSELEVIGFDDISLASIYNPSITTIAQPKYDMGAAALNMLVDLINKKELKKKNVLINPELIIRESCP</sequence>
<comment type="caution">
    <text evidence="7">The sequence shown here is derived from an EMBL/GenBank/DDBJ whole genome shotgun (WGS) entry which is preliminary data.</text>
</comment>
<dbReference type="PANTHER" id="PTHR30146:SF148">
    <property type="entry name" value="HTH-TYPE TRANSCRIPTIONAL REPRESSOR PURR-RELATED"/>
    <property type="match status" value="1"/>
</dbReference>
<dbReference type="SMART" id="SM00354">
    <property type="entry name" value="HTH_LACI"/>
    <property type="match status" value="1"/>
</dbReference>
<evidence type="ECO:0000313" key="7">
    <source>
        <dbReference type="EMBL" id="GAG57230.1"/>
    </source>
</evidence>
<dbReference type="Gene3D" id="3.40.50.2300">
    <property type="match status" value="2"/>
</dbReference>
<keyword evidence="4" id="KW-0804">Transcription</keyword>
<keyword evidence="1" id="KW-0678">Repressor</keyword>
<proteinExistence type="predicted"/>
<dbReference type="PROSITE" id="PS00356">
    <property type="entry name" value="HTH_LACI_1"/>
    <property type="match status" value="1"/>
</dbReference>
<dbReference type="PROSITE" id="PS50943">
    <property type="entry name" value="HTH_CROC1"/>
    <property type="match status" value="1"/>
</dbReference>
<dbReference type="InterPro" id="IPR000843">
    <property type="entry name" value="HTH_LacI"/>
</dbReference>
<dbReference type="AlphaFoldDB" id="X0YMB9"/>
<evidence type="ECO:0000256" key="1">
    <source>
        <dbReference type="ARBA" id="ARBA00022491"/>
    </source>
</evidence>
<dbReference type="GO" id="GO:0003700">
    <property type="term" value="F:DNA-binding transcription factor activity"/>
    <property type="evidence" value="ECO:0007669"/>
    <property type="project" value="TreeGrafter"/>
</dbReference>
<dbReference type="PROSITE" id="PS50932">
    <property type="entry name" value="HTH_LACI_2"/>
    <property type="match status" value="1"/>
</dbReference>
<keyword evidence="2" id="KW-0805">Transcription regulation</keyword>
<evidence type="ECO:0000256" key="3">
    <source>
        <dbReference type="ARBA" id="ARBA00023125"/>
    </source>
</evidence>
<dbReference type="PANTHER" id="PTHR30146">
    <property type="entry name" value="LACI-RELATED TRANSCRIPTIONAL REPRESSOR"/>
    <property type="match status" value="1"/>
</dbReference>
<keyword evidence="3" id="KW-0238">DNA-binding</keyword>
<dbReference type="PRINTS" id="PR00036">
    <property type="entry name" value="HTHLACI"/>
</dbReference>
<dbReference type="SUPFAM" id="SSF53822">
    <property type="entry name" value="Periplasmic binding protein-like I"/>
    <property type="match status" value="1"/>
</dbReference>